<evidence type="ECO:0000313" key="12">
    <source>
        <dbReference type="Proteomes" id="UP000305888"/>
    </source>
</evidence>
<comment type="subcellular location">
    <subcellularLocation>
        <location evidence="1">Cell membrane</location>
        <topology evidence="1">Multi-pass membrane protein</topology>
    </subcellularLocation>
</comment>
<evidence type="ECO:0000256" key="6">
    <source>
        <dbReference type="ARBA" id="ARBA00022989"/>
    </source>
</evidence>
<evidence type="ECO:0000256" key="9">
    <source>
        <dbReference type="SAM" id="Phobius"/>
    </source>
</evidence>
<dbReference type="PANTHER" id="PTHR32024">
    <property type="entry name" value="TRK SYSTEM POTASSIUM UPTAKE PROTEIN TRKG-RELATED"/>
    <property type="match status" value="1"/>
</dbReference>
<gene>
    <name evidence="11" type="ORF">FDP22_14515</name>
</gene>
<dbReference type="AlphaFoldDB" id="A0A5B8FZR0"/>
<evidence type="ECO:0000256" key="3">
    <source>
        <dbReference type="ARBA" id="ARBA00022448"/>
    </source>
</evidence>
<keyword evidence="4" id="KW-1003">Cell membrane</keyword>
<keyword evidence="6 9" id="KW-1133">Transmembrane helix</keyword>
<feature type="transmembrane region" description="Helical" evidence="9">
    <location>
        <begin position="411"/>
        <end position="433"/>
    </location>
</feature>
<dbReference type="OrthoDB" id="7818483at2"/>
<feature type="transmembrane region" description="Helical" evidence="9">
    <location>
        <begin position="189"/>
        <end position="207"/>
    </location>
</feature>
<comment type="similarity">
    <text evidence="2">Belongs to the TrkH potassium transport family.</text>
</comment>
<feature type="transmembrane region" description="Helical" evidence="9">
    <location>
        <begin position="471"/>
        <end position="495"/>
    </location>
</feature>
<reference evidence="11 12" key="1">
    <citation type="submission" date="2019-06" db="EMBL/GenBank/DDBJ databases">
        <title>Genome sequence of Rhodobacteraceae bacterium D4M1.</title>
        <authorList>
            <person name="Cao J."/>
        </authorList>
    </citation>
    <scope>NUCLEOTIDE SEQUENCE [LARGE SCALE GENOMIC DNA]</scope>
    <source>
        <strain evidence="11 12">D4M1</strain>
    </source>
</reference>
<evidence type="ECO:0000256" key="2">
    <source>
        <dbReference type="ARBA" id="ARBA00009137"/>
    </source>
</evidence>
<keyword evidence="5 9" id="KW-0812">Transmembrane</keyword>
<evidence type="ECO:0000256" key="7">
    <source>
        <dbReference type="ARBA" id="ARBA00023065"/>
    </source>
</evidence>
<dbReference type="InterPro" id="IPR003445">
    <property type="entry name" value="Cat_transpt"/>
</dbReference>
<evidence type="ECO:0000313" key="11">
    <source>
        <dbReference type="EMBL" id="QDL92890.1"/>
    </source>
</evidence>
<evidence type="ECO:0000256" key="10">
    <source>
        <dbReference type="SAM" id="SignalP"/>
    </source>
</evidence>
<feature type="transmembrane region" description="Helical" evidence="9">
    <location>
        <begin position="131"/>
        <end position="153"/>
    </location>
</feature>
<feature type="transmembrane region" description="Helical" evidence="9">
    <location>
        <begin position="352"/>
        <end position="373"/>
    </location>
</feature>
<evidence type="ECO:0000256" key="8">
    <source>
        <dbReference type="ARBA" id="ARBA00023136"/>
    </source>
</evidence>
<keyword evidence="8 9" id="KW-0472">Membrane</keyword>
<accession>A0A5B8FZR0</accession>
<feature type="transmembrane region" description="Helical" evidence="9">
    <location>
        <begin position="280"/>
        <end position="303"/>
    </location>
</feature>
<evidence type="ECO:0000256" key="4">
    <source>
        <dbReference type="ARBA" id="ARBA00022475"/>
    </source>
</evidence>
<feature type="transmembrane region" description="Helical" evidence="9">
    <location>
        <begin position="37"/>
        <end position="58"/>
    </location>
</feature>
<keyword evidence="7" id="KW-0406">Ion transport</keyword>
<feature type="signal peptide" evidence="10">
    <location>
        <begin position="1"/>
        <end position="21"/>
    </location>
</feature>
<keyword evidence="3" id="KW-0813">Transport</keyword>
<feature type="chain" id="PRO_5022759814" evidence="10">
    <location>
        <begin position="22"/>
        <end position="502"/>
    </location>
</feature>
<dbReference type="Pfam" id="PF02386">
    <property type="entry name" value="TrkH"/>
    <property type="match status" value="1"/>
</dbReference>
<name>A0A5B8FZR0_9RHOB</name>
<organism evidence="11 12">
    <name type="scientific">Paroceanicella profunda</name>
    <dbReference type="NCBI Taxonomy" id="2579971"/>
    <lineage>
        <taxon>Bacteria</taxon>
        <taxon>Pseudomonadati</taxon>
        <taxon>Pseudomonadota</taxon>
        <taxon>Alphaproteobacteria</taxon>
        <taxon>Rhodobacterales</taxon>
        <taxon>Paracoccaceae</taxon>
        <taxon>Paroceanicella</taxon>
    </lineage>
</organism>
<evidence type="ECO:0000256" key="5">
    <source>
        <dbReference type="ARBA" id="ARBA00022692"/>
    </source>
</evidence>
<dbReference type="Proteomes" id="UP000305888">
    <property type="component" value="Chromosome"/>
</dbReference>
<proteinExistence type="inferred from homology"/>
<feature type="transmembrane region" description="Helical" evidence="9">
    <location>
        <begin position="70"/>
        <end position="91"/>
    </location>
</feature>
<sequence>MWLQRIPLFAFCLAGAGLAMALPAAHGLYAGNERAARTFAYCGLVSLVMAGMLALALANRTPRITARAQLLTLVASYALLPLVAAAPVVLLRPEMDLERAYFEMLSCLTTTGATLMDGASVSQTMHLWRATVAWCGGFLIVLSAAAIMAPLNLGGFEVRATLRGSRPEEGLAQAGSVAASMRLLRMVRLLGPSYLILTIVLAFLLAVAGEAPLLSMIHAMSVMSTSGISIDSEGFGSGAGRLGEMIALPFLVIAATQRGLRIRFTRADLAWARRDPELRLMLVMVMSVAAILFLRHWLGALTVSTEPDLLGGLRALWGAIFTGLSFLTTTGFTSVDWDLARAWSGLPSSGMILLGLAMMGGGVASAAGGVKLLRCYALFRQGVRELGRLTYPSSIGGAGEAERRLRQGGAYISWVFLMLFVGTLSLVMLALTLTGVGFQDALAFSIAALTTTGQVPQMADTGGPGYSEISAVARGILCVGMVLGRLETLAVIALFNPSWWRR</sequence>
<dbReference type="PANTHER" id="PTHR32024:SF2">
    <property type="entry name" value="TRK SYSTEM POTASSIUM UPTAKE PROTEIN TRKG-RELATED"/>
    <property type="match status" value="1"/>
</dbReference>
<keyword evidence="12" id="KW-1185">Reference proteome</keyword>
<dbReference type="GO" id="GO:0005886">
    <property type="term" value="C:plasma membrane"/>
    <property type="evidence" value="ECO:0007669"/>
    <property type="project" value="UniProtKB-SubCell"/>
</dbReference>
<evidence type="ECO:0000256" key="1">
    <source>
        <dbReference type="ARBA" id="ARBA00004651"/>
    </source>
</evidence>
<dbReference type="GO" id="GO:0030001">
    <property type="term" value="P:metal ion transport"/>
    <property type="evidence" value="ECO:0007669"/>
    <property type="project" value="UniProtKB-ARBA"/>
</dbReference>
<feature type="transmembrane region" description="Helical" evidence="9">
    <location>
        <begin position="315"/>
        <end position="332"/>
    </location>
</feature>
<dbReference type="KEGG" id="ppru:FDP22_14515"/>
<dbReference type="GO" id="GO:0008324">
    <property type="term" value="F:monoatomic cation transmembrane transporter activity"/>
    <property type="evidence" value="ECO:0007669"/>
    <property type="project" value="InterPro"/>
</dbReference>
<protein>
    <submittedName>
        <fullName evidence="11">TrkH family potassium uptake protein</fullName>
    </submittedName>
</protein>
<keyword evidence="10" id="KW-0732">Signal</keyword>
<dbReference type="EMBL" id="CP040818">
    <property type="protein sequence ID" value="QDL92890.1"/>
    <property type="molecule type" value="Genomic_DNA"/>
</dbReference>